<name>A0A426Y9I9_ENSVE</name>
<comment type="caution">
    <text evidence="2">The sequence shown here is derived from an EMBL/GenBank/DDBJ whole genome shotgun (WGS) entry which is preliminary data.</text>
</comment>
<dbReference type="EMBL" id="AMZH03013981">
    <property type="protein sequence ID" value="RRT48403.1"/>
    <property type="molecule type" value="Genomic_DNA"/>
</dbReference>
<dbReference type="AlphaFoldDB" id="A0A426Y9I9"/>
<feature type="region of interest" description="Disordered" evidence="1">
    <location>
        <begin position="1"/>
        <end position="24"/>
    </location>
</feature>
<reference evidence="2 3" key="1">
    <citation type="journal article" date="2014" name="Agronomy (Basel)">
        <title>A Draft Genome Sequence for Ensete ventricosum, the Drought-Tolerant Tree Against Hunger.</title>
        <authorList>
            <person name="Harrison J."/>
            <person name="Moore K.A."/>
            <person name="Paszkiewicz K."/>
            <person name="Jones T."/>
            <person name="Grant M."/>
            <person name="Ambacheew D."/>
            <person name="Muzemil S."/>
            <person name="Studholme D.J."/>
        </authorList>
    </citation>
    <scope>NUCLEOTIDE SEQUENCE [LARGE SCALE GENOMIC DNA]</scope>
</reference>
<sequence>MVSEPRSKHNEEDDGQPAMARPPIGVVDHGLATCKGATGCGQGPLHRGRLAAANPQGQLVAASPQAWQAPTCMAACSVAPIGAAGYRVAPAKGGHQH</sequence>
<gene>
    <name evidence="2" type="ORF">B296_00034232</name>
</gene>
<accession>A0A426Y9I9</accession>
<dbReference type="Proteomes" id="UP000287651">
    <property type="component" value="Unassembled WGS sequence"/>
</dbReference>
<protein>
    <submittedName>
        <fullName evidence="2">Uncharacterized protein</fullName>
    </submittedName>
</protein>
<evidence type="ECO:0000256" key="1">
    <source>
        <dbReference type="SAM" id="MobiDB-lite"/>
    </source>
</evidence>
<feature type="compositionally biased region" description="Basic and acidic residues" evidence="1">
    <location>
        <begin position="1"/>
        <end position="11"/>
    </location>
</feature>
<organism evidence="2 3">
    <name type="scientific">Ensete ventricosum</name>
    <name type="common">Abyssinian banana</name>
    <name type="synonym">Musa ensete</name>
    <dbReference type="NCBI Taxonomy" id="4639"/>
    <lineage>
        <taxon>Eukaryota</taxon>
        <taxon>Viridiplantae</taxon>
        <taxon>Streptophyta</taxon>
        <taxon>Embryophyta</taxon>
        <taxon>Tracheophyta</taxon>
        <taxon>Spermatophyta</taxon>
        <taxon>Magnoliopsida</taxon>
        <taxon>Liliopsida</taxon>
        <taxon>Zingiberales</taxon>
        <taxon>Musaceae</taxon>
        <taxon>Ensete</taxon>
    </lineage>
</organism>
<evidence type="ECO:0000313" key="3">
    <source>
        <dbReference type="Proteomes" id="UP000287651"/>
    </source>
</evidence>
<proteinExistence type="predicted"/>
<evidence type="ECO:0000313" key="2">
    <source>
        <dbReference type="EMBL" id="RRT48403.1"/>
    </source>
</evidence>